<accession>A0A8S3ZG86</accession>
<organism evidence="21 22">
    <name type="scientific">Candidula unifasciata</name>
    <dbReference type="NCBI Taxonomy" id="100452"/>
    <lineage>
        <taxon>Eukaryota</taxon>
        <taxon>Metazoa</taxon>
        <taxon>Spiralia</taxon>
        <taxon>Lophotrochozoa</taxon>
        <taxon>Mollusca</taxon>
        <taxon>Gastropoda</taxon>
        <taxon>Heterobranchia</taxon>
        <taxon>Euthyneura</taxon>
        <taxon>Panpulmonata</taxon>
        <taxon>Eupulmonata</taxon>
        <taxon>Stylommatophora</taxon>
        <taxon>Helicina</taxon>
        <taxon>Helicoidea</taxon>
        <taxon>Geomitridae</taxon>
        <taxon>Candidula</taxon>
    </lineage>
</organism>
<feature type="binding site" evidence="15">
    <location>
        <position position="505"/>
    </location>
    <ligand>
        <name>L-glutamate</name>
        <dbReference type="ChEBI" id="CHEBI:29985"/>
    </ligand>
</feature>
<dbReference type="GO" id="GO:0022824">
    <property type="term" value="F:transmitter-gated monoatomic ion channel activity"/>
    <property type="evidence" value="ECO:0007669"/>
    <property type="project" value="UniProtKB-ARBA"/>
</dbReference>
<feature type="disulfide bond" evidence="17">
    <location>
        <begin position="518"/>
        <end position="573"/>
    </location>
</feature>
<dbReference type="SMART" id="SM00918">
    <property type="entry name" value="Lig_chan-Glu_bd"/>
    <property type="match status" value="1"/>
</dbReference>
<dbReference type="SUPFAM" id="SSF81324">
    <property type="entry name" value="Voltage-gated potassium channels"/>
    <property type="match status" value="1"/>
</dbReference>
<dbReference type="FunFam" id="1.10.287.70:FF:000010">
    <property type="entry name" value="Putative glutamate receptor ionotropic kainate 1"/>
    <property type="match status" value="1"/>
</dbReference>
<sequence>YIDSLDLRSFLYGGVNVTGFRLPIHKMAFSKMESTFTEAFMRISVGSAFFMTDAALASDGLKLIHQALSDLVKPPSSRNVLRTLTSASFYGNGSREVKCWRQPPVPWTYGSRIRESLLKTVVSGFTGPLALDANGVRVGYQLDLMHLEYRTPLRKVGTWTRKAGVATSLPHPQPEMLSLDANRTRVVTTILENPFVMIRCPKDGTPCNGNDRFEGYCVDLLKLIAAKIHFDYVIELVADASYGARLPDGTWNGMMGELLSGKADMAIASMTITEIRERYVDFSKPFMQLGTSIMIKKPEKEKGGVFSFKVCPLLICVIASGFINPLSNGVWLAIIGCFIGVSIVLFLVGRFSPYEWASGAAKSSDKAKPAFSIANTVWFALGALMQQGSDIYPKSISGRIVGTAWWFFTLIIISSYTANLAAFLTIERMEIPVNSADDLLKQSEIQYGIIANGSTEEFFKNSNVTVYSKMWNYMKDAQPSVFVKTTQEGVDRVRQSKRKYAFLLDSTFNEYHNQRKPCNTMMVGRNLDVKGYGIATPRNSDLRAAINIAVLELNEVGDLLRLYQKWWYEKGQCAADSGKETTTSALTLSNVSGIFHILIAGLILAMITALIDFLVKRKLRHRKKIKVSV</sequence>
<dbReference type="SUPFAM" id="SSF53850">
    <property type="entry name" value="Periplasmic binding protein-like II"/>
    <property type="match status" value="1"/>
</dbReference>
<evidence type="ECO:0000259" key="19">
    <source>
        <dbReference type="SMART" id="SM00079"/>
    </source>
</evidence>
<keyword evidence="4" id="KW-0732">Signal</keyword>
<keyword evidence="11" id="KW-0628">Postsynaptic cell membrane</keyword>
<dbReference type="InterPro" id="IPR019594">
    <property type="entry name" value="Glu/Gly-bd"/>
</dbReference>
<feature type="domain" description="Ionotropic glutamate receptor L-glutamate and glycine-binding" evidence="20">
    <location>
        <begin position="194"/>
        <end position="260"/>
    </location>
</feature>
<dbReference type="InterPro" id="IPR001508">
    <property type="entry name" value="Iono_Glu_rcpt_met"/>
</dbReference>
<protein>
    <recommendedName>
        <fullName evidence="23">Glutamate receptor</fullName>
    </recommendedName>
</protein>
<feature type="site" description="Interaction with the cone snail toxin Con-ikot-ikot" evidence="16">
    <location>
        <position position="245"/>
    </location>
</feature>
<evidence type="ECO:0000256" key="7">
    <source>
        <dbReference type="ARBA" id="ARBA00023065"/>
    </source>
</evidence>
<dbReference type="Proteomes" id="UP000678393">
    <property type="component" value="Unassembled WGS sequence"/>
</dbReference>
<evidence type="ECO:0000256" key="16">
    <source>
        <dbReference type="PIRSR" id="PIRSR601508-2"/>
    </source>
</evidence>
<evidence type="ECO:0000256" key="17">
    <source>
        <dbReference type="PIRSR" id="PIRSR601508-3"/>
    </source>
</evidence>
<keyword evidence="2" id="KW-1003">Cell membrane</keyword>
<comment type="caution">
    <text evidence="21">The sequence shown here is derived from an EMBL/GenBank/DDBJ whole genome shotgun (WGS) entry which is preliminary data.</text>
</comment>
<keyword evidence="1" id="KW-0813">Transport</keyword>
<reference evidence="21" key="1">
    <citation type="submission" date="2021-04" db="EMBL/GenBank/DDBJ databases">
        <authorList>
            <consortium name="Molecular Ecology Group"/>
        </authorList>
    </citation>
    <scope>NUCLEOTIDE SEQUENCE</scope>
</reference>
<dbReference type="EMBL" id="CAJHNH020003061">
    <property type="protein sequence ID" value="CAG5128437.1"/>
    <property type="molecule type" value="Genomic_DNA"/>
</dbReference>
<dbReference type="Pfam" id="PF10613">
    <property type="entry name" value="Lig_chan-Glu_bd"/>
    <property type="match status" value="1"/>
</dbReference>
<feature type="transmembrane region" description="Helical" evidence="18">
    <location>
        <begin position="593"/>
        <end position="615"/>
    </location>
</feature>
<keyword evidence="6" id="KW-0770">Synapse</keyword>
<keyword evidence="7" id="KW-0406">Ion transport</keyword>
<feature type="binding site" evidence="15">
    <location>
        <position position="455"/>
    </location>
    <ligand>
        <name>L-glutamate</name>
        <dbReference type="ChEBI" id="CHEBI:29985"/>
    </ligand>
</feature>
<feature type="binding site" evidence="15">
    <location>
        <position position="276"/>
    </location>
    <ligand>
        <name>L-glutamate</name>
        <dbReference type="ChEBI" id="CHEBI:29985"/>
    </ligand>
</feature>
<evidence type="ECO:0000256" key="18">
    <source>
        <dbReference type="SAM" id="Phobius"/>
    </source>
</evidence>
<proteinExistence type="predicted"/>
<dbReference type="InterPro" id="IPR001320">
    <property type="entry name" value="Iontro_rcpt_C"/>
</dbReference>
<feature type="binding site" evidence="15">
    <location>
        <position position="454"/>
    </location>
    <ligand>
        <name>L-glutamate</name>
        <dbReference type="ChEBI" id="CHEBI:29985"/>
    </ligand>
</feature>
<evidence type="ECO:0008006" key="23">
    <source>
        <dbReference type="Google" id="ProtNLM"/>
    </source>
</evidence>
<dbReference type="Gene3D" id="3.40.190.10">
    <property type="entry name" value="Periplasmic binding protein-like II"/>
    <property type="match status" value="2"/>
</dbReference>
<keyword evidence="13" id="KW-0407">Ion channel</keyword>
<feature type="site" description="Interaction with the cone snail toxin Con-ikot-ikot" evidence="16">
    <location>
        <position position="460"/>
    </location>
</feature>
<dbReference type="GO" id="GO:0007166">
    <property type="term" value="P:cell surface receptor signaling pathway"/>
    <property type="evidence" value="ECO:0007669"/>
    <property type="project" value="UniProtKB-ARBA"/>
</dbReference>
<evidence type="ECO:0000256" key="6">
    <source>
        <dbReference type="ARBA" id="ARBA00023018"/>
    </source>
</evidence>
<evidence type="ECO:0000256" key="2">
    <source>
        <dbReference type="ARBA" id="ARBA00022475"/>
    </source>
</evidence>
<dbReference type="SMART" id="SM00079">
    <property type="entry name" value="PBPe"/>
    <property type="match status" value="1"/>
</dbReference>
<evidence type="ECO:0000256" key="4">
    <source>
        <dbReference type="ARBA" id="ARBA00022729"/>
    </source>
</evidence>
<evidence type="ECO:0000313" key="22">
    <source>
        <dbReference type="Proteomes" id="UP000678393"/>
    </source>
</evidence>
<evidence type="ECO:0000256" key="1">
    <source>
        <dbReference type="ARBA" id="ARBA00022448"/>
    </source>
</evidence>
<evidence type="ECO:0000256" key="12">
    <source>
        <dbReference type="ARBA" id="ARBA00023286"/>
    </source>
</evidence>
<dbReference type="InterPro" id="IPR015683">
    <property type="entry name" value="Ionotropic_Glu_rcpt"/>
</dbReference>
<dbReference type="Gene3D" id="1.10.287.70">
    <property type="match status" value="1"/>
</dbReference>
<evidence type="ECO:0000256" key="14">
    <source>
        <dbReference type="ARBA" id="ARBA00034104"/>
    </source>
</evidence>
<feature type="domain" description="Ionotropic glutamate receptor C-terminal" evidence="19">
    <location>
        <begin position="184"/>
        <end position="569"/>
    </location>
</feature>
<feature type="transmembrane region" description="Helical" evidence="18">
    <location>
        <begin position="329"/>
        <end position="348"/>
    </location>
</feature>
<keyword evidence="17" id="KW-1015">Disulfide bond</keyword>
<dbReference type="AlphaFoldDB" id="A0A8S3ZG86"/>
<evidence type="ECO:0000256" key="13">
    <source>
        <dbReference type="ARBA" id="ARBA00023303"/>
    </source>
</evidence>
<evidence type="ECO:0000256" key="10">
    <source>
        <dbReference type="ARBA" id="ARBA00023180"/>
    </source>
</evidence>
<feature type="non-terminal residue" evidence="21">
    <location>
        <position position="1"/>
    </location>
</feature>
<feature type="site" description="Crucial to convey clamshell closure to channel opening" evidence="16">
    <location>
        <position position="433"/>
    </location>
</feature>
<evidence type="ECO:0000256" key="5">
    <source>
        <dbReference type="ARBA" id="ARBA00022989"/>
    </source>
</evidence>
<name>A0A8S3ZG86_9EUPU</name>
<keyword evidence="8 18" id="KW-0472">Membrane</keyword>
<feature type="transmembrane region" description="Helical" evidence="18">
    <location>
        <begin position="404"/>
        <end position="426"/>
    </location>
</feature>
<dbReference type="OrthoDB" id="5984008at2759"/>
<dbReference type="Pfam" id="PF00060">
    <property type="entry name" value="Lig_chan"/>
    <property type="match status" value="1"/>
</dbReference>
<gene>
    <name evidence="21" type="ORF">CUNI_LOCUS13995</name>
</gene>
<evidence type="ECO:0000256" key="15">
    <source>
        <dbReference type="PIRSR" id="PIRSR601508-1"/>
    </source>
</evidence>
<evidence type="ECO:0000256" key="9">
    <source>
        <dbReference type="ARBA" id="ARBA00023170"/>
    </source>
</evidence>
<evidence type="ECO:0000256" key="8">
    <source>
        <dbReference type="ARBA" id="ARBA00023136"/>
    </source>
</evidence>
<keyword evidence="3 18" id="KW-0812">Transmembrane</keyword>
<evidence type="ECO:0000256" key="3">
    <source>
        <dbReference type="ARBA" id="ARBA00022692"/>
    </source>
</evidence>
<dbReference type="PANTHER" id="PTHR18966">
    <property type="entry name" value="IONOTROPIC GLUTAMATE RECEPTOR"/>
    <property type="match status" value="1"/>
</dbReference>
<dbReference type="FunFam" id="3.40.190.10:FF:000001">
    <property type="entry name" value="Glutamate receptor ionotropic, kainate 2"/>
    <property type="match status" value="1"/>
</dbReference>
<keyword evidence="12" id="KW-1071">Ligand-gated ion channel</keyword>
<evidence type="ECO:0000256" key="11">
    <source>
        <dbReference type="ARBA" id="ARBA00023257"/>
    </source>
</evidence>
<keyword evidence="9" id="KW-0675">Receptor</keyword>
<dbReference type="GO" id="GO:0045211">
    <property type="term" value="C:postsynaptic membrane"/>
    <property type="evidence" value="ECO:0007669"/>
    <property type="project" value="UniProtKB-SubCell"/>
</dbReference>
<dbReference type="FunFam" id="3.40.190.10:FF:000060">
    <property type="entry name" value="Glutamate receptor ionotropic, kainate 1"/>
    <property type="match status" value="1"/>
</dbReference>
<feature type="binding site" evidence="15">
    <location>
        <position position="271"/>
    </location>
    <ligand>
        <name>L-glutamate</name>
        <dbReference type="ChEBI" id="CHEBI:29985"/>
    </ligand>
</feature>
<keyword evidence="5 18" id="KW-1133">Transmembrane helix</keyword>
<evidence type="ECO:0000259" key="20">
    <source>
        <dbReference type="SMART" id="SM00918"/>
    </source>
</evidence>
<keyword evidence="10" id="KW-0325">Glycoprotein</keyword>
<comment type="subcellular location">
    <subcellularLocation>
        <location evidence="14">Postsynaptic cell membrane</location>
        <topology evidence="14">Multi-pass membrane protein</topology>
    </subcellularLocation>
</comment>
<keyword evidence="22" id="KW-1185">Reference proteome</keyword>
<evidence type="ECO:0000313" key="21">
    <source>
        <dbReference type="EMBL" id="CAG5128437.1"/>
    </source>
</evidence>
<dbReference type="InterPro" id="IPR028082">
    <property type="entry name" value="Peripla_BP_I"/>
</dbReference>
<feature type="transmembrane region" description="Helical" evidence="18">
    <location>
        <begin position="304"/>
        <end position="323"/>
    </location>
</feature>
<dbReference type="Gene3D" id="3.40.50.2300">
    <property type="match status" value="2"/>
</dbReference>
<feature type="non-terminal residue" evidence="21">
    <location>
        <position position="629"/>
    </location>
</feature>
<dbReference type="SUPFAM" id="SSF53822">
    <property type="entry name" value="Periplasmic binding protein-like I"/>
    <property type="match status" value="1"/>
</dbReference>
<dbReference type="PRINTS" id="PR00177">
    <property type="entry name" value="NMDARECEPTOR"/>
</dbReference>